<feature type="domain" description="IF rod" evidence="6">
    <location>
        <begin position="27"/>
        <end position="238"/>
    </location>
</feature>
<evidence type="ECO:0000256" key="4">
    <source>
        <dbReference type="SAM" id="Coils"/>
    </source>
</evidence>
<evidence type="ECO:0000256" key="5">
    <source>
        <dbReference type="SAM" id="MobiDB-lite"/>
    </source>
</evidence>
<feature type="compositionally biased region" description="Low complexity" evidence="5">
    <location>
        <begin position="1"/>
        <end position="16"/>
    </location>
</feature>
<dbReference type="Proteomes" id="UP000826234">
    <property type="component" value="Unassembled WGS sequence"/>
</dbReference>
<organism evidence="7 8">
    <name type="scientific">Phrynosoma platyrhinos</name>
    <name type="common">Desert horned lizard</name>
    <dbReference type="NCBI Taxonomy" id="52577"/>
    <lineage>
        <taxon>Eukaryota</taxon>
        <taxon>Metazoa</taxon>
        <taxon>Chordata</taxon>
        <taxon>Craniata</taxon>
        <taxon>Vertebrata</taxon>
        <taxon>Euteleostomi</taxon>
        <taxon>Lepidosauria</taxon>
        <taxon>Squamata</taxon>
        <taxon>Bifurcata</taxon>
        <taxon>Unidentata</taxon>
        <taxon>Episquamata</taxon>
        <taxon>Toxicofera</taxon>
        <taxon>Iguania</taxon>
        <taxon>Phrynosomatidae</taxon>
        <taxon>Phrynosomatinae</taxon>
        <taxon>Phrynosoma</taxon>
    </lineage>
</organism>
<dbReference type="EMBL" id="JAIPUX010003439">
    <property type="protein sequence ID" value="KAH0620005.1"/>
    <property type="molecule type" value="Genomic_DNA"/>
</dbReference>
<dbReference type="InterPro" id="IPR018039">
    <property type="entry name" value="IF_conserved"/>
</dbReference>
<dbReference type="PANTHER" id="PTHR45721">
    <property type="entry name" value="LAMIN DM0-RELATED"/>
    <property type="match status" value="1"/>
</dbReference>
<keyword evidence="1 3" id="KW-0403">Intermediate filament</keyword>
<evidence type="ECO:0000313" key="7">
    <source>
        <dbReference type="EMBL" id="KAH0620005.1"/>
    </source>
</evidence>
<name>A0ABQ7SRN4_PHRPL</name>
<evidence type="ECO:0000256" key="1">
    <source>
        <dbReference type="ARBA" id="ARBA00022754"/>
    </source>
</evidence>
<sequence length="238" mass="27045">MASGSSSSTPPSADSGLALLSPPRRHHHEELRRLNDRLAAYIQRARALEAAQSALQLRLGREAEEGSRAQSLLRRSYQGELAQARRAKEQQAAQGARLQGALEALREEHRRLLARYSKSSPHMENVQLSAAKNTDFANSTLEKLTETKLKVDTLISQNSALEARIRELEARTRELQNAVDHERDLSKRRMAEKDKEMAEMQQHMQTQLEEYEHLLDVKLALDLEISAYRAMLEGEEER</sequence>
<protein>
    <recommendedName>
        <fullName evidence="6">IF rod domain-containing protein</fullName>
    </recommendedName>
</protein>
<evidence type="ECO:0000256" key="3">
    <source>
        <dbReference type="RuleBase" id="RU000685"/>
    </source>
</evidence>
<reference evidence="7 8" key="1">
    <citation type="journal article" date="2022" name="Gigascience">
        <title>A chromosome-level genome assembly and annotation of the desert horned lizard, Phrynosoma platyrhinos, provides insight into chromosomal rearrangements among reptiles.</title>
        <authorList>
            <person name="Koochekian N."/>
            <person name="Ascanio A."/>
            <person name="Farleigh K."/>
            <person name="Card D.C."/>
            <person name="Schield D.R."/>
            <person name="Castoe T.A."/>
            <person name="Jezkova T."/>
        </authorList>
    </citation>
    <scope>NUCLEOTIDE SEQUENCE [LARGE SCALE GENOMIC DNA]</scope>
    <source>
        <strain evidence="7">NK-2021</strain>
    </source>
</reference>
<dbReference type="PROSITE" id="PS00226">
    <property type="entry name" value="IF_ROD_1"/>
    <property type="match status" value="1"/>
</dbReference>
<dbReference type="InterPro" id="IPR039008">
    <property type="entry name" value="IF_rod_dom"/>
</dbReference>
<evidence type="ECO:0000313" key="8">
    <source>
        <dbReference type="Proteomes" id="UP000826234"/>
    </source>
</evidence>
<dbReference type="PANTHER" id="PTHR45721:SF16">
    <property type="entry name" value="LAMIN-L(III)"/>
    <property type="match status" value="1"/>
</dbReference>
<evidence type="ECO:0000256" key="2">
    <source>
        <dbReference type="ARBA" id="ARBA00023054"/>
    </source>
</evidence>
<feature type="region of interest" description="Disordered" evidence="5">
    <location>
        <begin position="1"/>
        <end position="27"/>
    </location>
</feature>
<evidence type="ECO:0000259" key="6">
    <source>
        <dbReference type="PROSITE" id="PS51842"/>
    </source>
</evidence>
<comment type="similarity">
    <text evidence="3">Belongs to the intermediate filament family.</text>
</comment>
<dbReference type="PROSITE" id="PS51842">
    <property type="entry name" value="IF_ROD_2"/>
    <property type="match status" value="1"/>
</dbReference>
<comment type="caution">
    <text evidence="7">The sequence shown here is derived from an EMBL/GenBank/DDBJ whole genome shotgun (WGS) entry which is preliminary data.</text>
</comment>
<dbReference type="Gene3D" id="1.20.5.170">
    <property type="match status" value="1"/>
</dbReference>
<keyword evidence="2 4" id="KW-0175">Coiled coil</keyword>
<dbReference type="Pfam" id="PF00038">
    <property type="entry name" value="Filament"/>
    <property type="match status" value="2"/>
</dbReference>
<proteinExistence type="inferred from homology"/>
<dbReference type="SUPFAM" id="SSF64593">
    <property type="entry name" value="Intermediate filament protein, coiled coil region"/>
    <property type="match status" value="2"/>
</dbReference>
<keyword evidence="8" id="KW-1185">Reference proteome</keyword>
<dbReference type="SMART" id="SM01391">
    <property type="entry name" value="Filament"/>
    <property type="match status" value="1"/>
</dbReference>
<accession>A0ABQ7SRN4</accession>
<feature type="coiled-coil region" evidence="4">
    <location>
        <begin position="151"/>
        <end position="210"/>
    </location>
</feature>
<gene>
    <name evidence="7" type="ORF">JD844_014496</name>
</gene>